<reference evidence="2 3" key="1">
    <citation type="submission" date="2015-07" db="EMBL/GenBank/DDBJ databases">
        <title>The genome of the fungus Escovopsis weberi, a specialized disease agent of ant agriculture.</title>
        <authorList>
            <person name="de Man T.J."/>
            <person name="Stajich J.E."/>
            <person name="Kubicek C.P."/>
            <person name="Chenthamara K."/>
            <person name="Atanasova L."/>
            <person name="Druzhinina I.S."/>
            <person name="Birnbaum S."/>
            <person name="Barribeau S.M."/>
            <person name="Teiling C."/>
            <person name="Suen G."/>
            <person name="Currie C."/>
            <person name="Gerardo N.M."/>
        </authorList>
    </citation>
    <scope>NUCLEOTIDE SEQUENCE [LARGE SCALE GENOMIC DNA]</scope>
</reference>
<dbReference type="Pfam" id="PF11735">
    <property type="entry name" value="CAP59_mtransfer"/>
    <property type="match status" value="1"/>
</dbReference>
<dbReference type="OrthoDB" id="262547at2759"/>
<name>A0A0M9VRK0_ESCWE</name>
<dbReference type="STRING" id="150374.A0A0M9VRK0"/>
<gene>
    <name evidence="2" type="ORF">ESCO_004710</name>
</gene>
<evidence type="ECO:0000313" key="2">
    <source>
        <dbReference type="EMBL" id="KOS16723.1"/>
    </source>
</evidence>
<dbReference type="PANTHER" id="PTHR34144">
    <property type="entry name" value="CHROMOSOME 8, WHOLE GENOME SHOTGUN SEQUENCE"/>
    <property type="match status" value="1"/>
</dbReference>
<comment type="caution">
    <text evidence="2">The sequence shown here is derived from an EMBL/GenBank/DDBJ whole genome shotgun (WGS) entry which is preliminary data.</text>
</comment>
<evidence type="ECO:0000256" key="1">
    <source>
        <dbReference type="SAM" id="MobiDB-lite"/>
    </source>
</evidence>
<organism evidence="2 3">
    <name type="scientific">Escovopsis weberi</name>
    <dbReference type="NCBI Taxonomy" id="150374"/>
    <lineage>
        <taxon>Eukaryota</taxon>
        <taxon>Fungi</taxon>
        <taxon>Dikarya</taxon>
        <taxon>Ascomycota</taxon>
        <taxon>Pezizomycotina</taxon>
        <taxon>Sordariomycetes</taxon>
        <taxon>Hypocreomycetidae</taxon>
        <taxon>Hypocreales</taxon>
        <taxon>Hypocreaceae</taxon>
        <taxon>Escovopsis</taxon>
    </lineage>
</organism>
<feature type="region of interest" description="Disordered" evidence="1">
    <location>
        <begin position="56"/>
        <end position="81"/>
    </location>
</feature>
<dbReference type="InterPro" id="IPR021047">
    <property type="entry name" value="Mannosyltransferase_CMT1"/>
</dbReference>
<feature type="compositionally biased region" description="Low complexity" evidence="1">
    <location>
        <begin position="70"/>
        <end position="80"/>
    </location>
</feature>
<protein>
    <submittedName>
        <fullName evidence="2">Uncharacterized protein</fullName>
    </submittedName>
</protein>
<evidence type="ECO:0000313" key="3">
    <source>
        <dbReference type="Proteomes" id="UP000053831"/>
    </source>
</evidence>
<proteinExistence type="predicted"/>
<dbReference type="PANTHER" id="PTHR34144:SF7">
    <property type="entry name" value="EXPORT PROTEIN (CAP59), PUTATIVE (AFU_ORTHOLOGUE AFUA_7G05020)-RELATED"/>
    <property type="match status" value="1"/>
</dbReference>
<sequence>MARRIGAHWLFLYARRVLRGPTARLLVLVLVAGCFLEVLRVQHSIARGEALRRRRWASDDPNGGPEENQQHQQHQQHQQQPRVYIASMHWNNGAILGGYWNDAVLALADALGRDRVFVSVYESGSWDDSKEKLRRLDAELAARGVARRVEVSDVTHLDEMSAADKGEGWVDTARGGRELRRIPYLARLRNRTIRDLVELARAGTMFDKVLFLNDVIFTTEDVLTLMDTNGGEYAAACSLDFSKPPQYYDTFALRDDRGDAHLMQTWPFFRSKGSRRAMVRHDVVPVTSCWNGIVVMQAEPFVSSTGLRFRGVPDSLAAHHLEASECCLIHADNPLSRTAGVFVNPRVRVGYNPEAYALTHPGAGTWVPAWDIFRGLWASRIRRWTAALTLEGWIVRRRVARWEAEAEGNREPGEFCLVNEMQVIVENGWAHV</sequence>
<dbReference type="Proteomes" id="UP000053831">
    <property type="component" value="Unassembled WGS sequence"/>
</dbReference>
<accession>A0A0M9VRK0</accession>
<keyword evidence="3" id="KW-1185">Reference proteome</keyword>
<dbReference type="EMBL" id="LGSR01000029">
    <property type="protein sequence ID" value="KOS16723.1"/>
    <property type="molecule type" value="Genomic_DNA"/>
</dbReference>
<dbReference type="AlphaFoldDB" id="A0A0M9VRK0"/>